<comment type="caution">
    <text evidence="2">The sequence shown here is derived from an EMBL/GenBank/DDBJ whole genome shotgun (WGS) entry which is preliminary data.</text>
</comment>
<evidence type="ECO:0000313" key="3">
    <source>
        <dbReference type="Proteomes" id="UP001172457"/>
    </source>
</evidence>
<comment type="similarity">
    <text evidence="1">Belongs to the LOR family.</text>
</comment>
<dbReference type="Pfam" id="PF04525">
    <property type="entry name" value="LOR"/>
    <property type="match status" value="1"/>
</dbReference>
<gene>
    <name evidence="2" type="ORF">OSB04_020242</name>
</gene>
<dbReference type="Proteomes" id="UP001172457">
    <property type="component" value="Chromosome 5"/>
</dbReference>
<dbReference type="EMBL" id="JARYMX010000005">
    <property type="protein sequence ID" value="KAJ9547699.1"/>
    <property type="molecule type" value="Genomic_DNA"/>
</dbReference>
<evidence type="ECO:0000256" key="1">
    <source>
        <dbReference type="ARBA" id="ARBA00005437"/>
    </source>
</evidence>
<accession>A0AA38WF16</accession>
<dbReference type="InterPro" id="IPR038595">
    <property type="entry name" value="LOR_sf"/>
</dbReference>
<dbReference type="AlphaFoldDB" id="A0AA38WF16"/>
<name>A0AA38WF16_9ASTR</name>
<evidence type="ECO:0000313" key="2">
    <source>
        <dbReference type="EMBL" id="KAJ9547699.1"/>
    </source>
</evidence>
<reference evidence="2" key="1">
    <citation type="submission" date="2023-03" db="EMBL/GenBank/DDBJ databases">
        <title>Chromosome-scale reference genome and RAD-based genetic map of yellow starthistle (Centaurea solstitialis) reveal putative structural variation and QTLs associated with invader traits.</title>
        <authorList>
            <person name="Reatini B."/>
            <person name="Cang F.A."/>
            <person name="Jiang Q."/>
            <person name="Mckibben M.T.W."/>
            <person name="Barker M.S."/>
            <person name="Rieseberg L.H."/>
            <person name="Dlugosch K.M."/>
        </authorList>
    </citation>
    <scope>NUCLEOTIDE SEQUENCE</scope>
    <source>
        <strain evidence="2">CAN-66</strain>
        <tissue evidence="2">Leaf</tissue>
    </source>
</reference>
<protein>
    <submittedName>
        <fullName evidence="2">Uncharacterized protein</fullName>
    </submittedName>
</protein>
<proteinExistence type="inferred from homology"/>
<dbReference type="InterPro" id="IPR007612">
    <property type="entry name" value="LOR"/>
</dbReference>
<dbReference type="PANTHER" id="PTHR31087">
    <property type="match status" value="1"/>
</dbReference>
<keyword evidence="3" id="KW-1185">Reference proteome</keyword>
<dbReference type="PANTHER" id="PTHR31087:SF122">
    <property type="entry name" value="TUBBY-LIKE PROTEIN"/>
    <property type="match status" value="1"/>
</dbReference>
<dbReference type="InterPro" id="IPR025659">
    <property type="entry name" value="Tubby-like_C"/>
</dbReference>
<organism evidence="2 3">
    <name type="scientific">Centaurea solstitialis</name>
    <name type="common">yellow star-thistle</name>
    <dbReference type="NCBI Taxonomy" id="347529"/>
    <lineage>
        <taxon>Eukaryota</taxon>
        <taxon>Viridiplantae</taxon>
        <taxon>Streptophyta</taxon>
        <taxon>Embryophyta</taxon>
        <taxon>Tracheophyta</taxon>
        <taxon>Spermatophyta</taxon>
        <taxon>Magnoliopsida</taxon>
        <taxon>eudicotyledons</taxon>
        <taxon>Gunneridae</taxon>
        <taxon>Pentapetalae</taxon>
        <taxon>asterids</taxon>
        <taxon>campanulids</taxon>
        <taxon>Asterales</taxon>
        <taxon>Asteraceae</taxon>
        <taxon>Carduoideae</taxon>
        <taxon>Cardueae</taxon>
        <taxon>Centaureinae</taxon>
        <taxon>Centaurea</taxon>
    </lineage>
</organism>
<dbReference type="SUPFAM" id="SSF54518">
    <property type="entry name" value="Tubby C-terminal domain-like"/>
    <property type="match status" value="1"/>
</dbReference>
<dbReference type="Gene3D" id="2.40.160.200">
    <property type="entry name" value="LURP1-related"/>
    <property type="match status" value="1"/>
</dbReference>
<sequence>MSKLNAKELKSLSQTHIHLRQQFVYVLIMDKQTDAPGSIPESVIGSEFMASYPFDITVHTYSGGNLMITDINDKLLIRVKPCNTTFHNQRVLLDTHDTPIVVLREKNMTEHGRWNVFRGNTNANSDLLFTTKTTHLIQRKTSVDVFLTNKKSCKDDCDFKIKGNWSERNCTIYMGDSSTTIAQMQTAQPLENAKFAGDKFVVRINPNVDYAFVVSLIAIVDAMNCCGIKEKLAVQVLKKGGGVLGEVLAKAIVTAVST</sequence>